<name>A0A0F9ICA0_9ZZZZ</name>
<keyword evidence="1" id="KW-0472">Membrane</keyword>
<evidence type="ECO:0000256" key="1">
    <source>
        <dbReference type="SAM" id="Phobius"/>
    </source>
</evidence>
<keyword evidence="1" id="KW-1133">Transmembrane helix</keyword>
<organism evidence="2">
    <name type="scientific">marine sediment metagenome</name>
    <dbReference type="NCBI Taxonomy" id="412755"/>
    <lineage>
        <taxon>unclassified sequences</taxon>
        <taxon>metagenomes</taxon>
        <taxon>ecological metagenomes</taxon>
    </lineage>
</organism>
<comment type="caution">
    <text evidence="2">The sequence shown here is derived from an EMBL/GenBank/DDBJ whole genome shotgun (WGS) entry which is preliminary data.</text>
</comment>
<sequence>MKHRLLSLFTISMSVAFLWHFSNILIHGSHFIIEPSFLILMSEILLLVGILMFGIHCLFKEL</sequence>
<gene>
    <name evidence="2" type="ORF">LCGC14_1894660</name>
</gene>
<dbReference type="EMBL" id="LAZR01019728">
    <property type="protein sequence ID" value="KKL91445.1"/>
    <property type="molecule type" value="Genomic_DNA"/>
</dbReference>
<feature type="transmembrane region" description="Helical" evidence="1">
    <location>
        <begin position="5"/>
        <end position="26"/>
    </location>
</feature>
<proteinExistence type="predicted"/>
<dbReference type="AlphaFoldDB" id="A0A0F9ICA0"/>
<accession>A0A0F9ICA0</accession>
<evidence type="ECO:0000313" key="2">
    <source>
        <dbReference type="EMBL" id="KKL91445.1"/>
    </source>
</evidence>
<feature type="transmembrane region" description="Helical" evidence="1">
    <location>
        <begin position="38"/>
        <end position="59"/>
    </location>
</feature>
<keyword evidence="1" id="KW-0812">Transmembrane</keyword>
<protein>
    <submittedName>
        <fullName evidence="2">Uncharacterized protein</fullName>
    </submittedName>
</protein>
<reference evidence="2" key="1">
    <citation type="journal article" date="2015" name="Nature">
        <title>Complex archaea that bridge the gap between prokaryotes and eukaryotes.</title>
        <authorList>
            <person name="Spang A."/>
            <person name="Saw J.H."/>
            <person name="Jorgensen S.L."/>
            <person name="Zaremba-Niedzwiedzka K."/>
            <person name="Martijn J."/>
            <person name="Lind A.E."/>
            <person name="van Eijk R."/>
            <person name="Schleper C."/>
            <person name="Guy L."/>
            <person name="Ettema T.J."/>
        </authorList>
    </citation>
    <scope>NUCLEOTIDE SEQUENCE</scope>
</reference>